<evidence type="ECO:0008006" key="3">
    <source>
        <dbReference type="Google" id="ProtNLM"/>
    </source>
</evidence>
<keyword evidence="1" id="KW-1133">Transmembrane helix</keyword>
<dbReference type="Gene3D" id="2.60.40.3700">
    <property type="match status" value="1"/>
</dbReference>
<dbReference type="InterPro" id="IPR047808">
    <property type="entry name" value="CueP-like"/>
</dbReference>
<feature type="transmembrane region" description="Helical" evidence="1">
    <location>
        <begin position="7"/>
        <end position="28"/>
    </location>
</feature>
<proteinExistence type="predicted"/>
<name>A0A0F9PSN4_9ZZZZ</name>
<dbReference type="NCBIfam" id="NF038094">
    <property type="entry name" value="CueP_fam"/>
    <property type="match status" value="1"/>
</dbReference>
<evidence type="ECO:0000256" key="1">
    <source>
        <dbReference type="SAM" id="Phobius"/>
    </source>
</evidence>
<reference evidence="2" key="1">
    <citation type="journal article" date="2015" name="Nature">
        <title>Complex archaea that bridge the gap between prokaryotes and eukaryotes.</title>
        <authorList>
            <person name="Spang A."/>
            <person name="Saw J.H."/>
            <person name="Jorgensen S.L."/>
            <person name="Zaremba-Niedzwiedzka K."/>
            <person name="Martijn J."/>
            <person name="Lind A.E."/>
            <person name="van Eijk R."/>
            <person name="Schleper C."/>
            <person name="Guy L."/>
            <person name="Ettema T.J."/>
        </authorList>
    </citation>
    <scope>NUCLEOTIDE SEQUENCE</scope>
</reference>
<dbReference type="Pfam" id="PF21172">
    <property type="entry name" value="CueP"/>
    <property type="match status" value="1"/>
</dbReference>
<dbReference type="EMBL" id="LAZR01004961">
    <property type="protein sequence ID" value="KKN04076.1"/>
    <property type="molecule type" value="Genomic_DNA"/>
</dbReference>
<protein>
    <recommendedName>
        <fullName evidence="3">Carboxypeptidase regulatory-like domain-containing protein</fullName>
    </recommendedName>
</protein>
<sequence>MKLKFKVIIPLVIIISTGFIIYFGFFLLPNLTRRQQDTKIIYIAPYITYTHTCHTHSSGCTGELPNQLINYTVSTNGEISTISDEIITESNGFFQLELETNTNYTIQMQTLINETLYWGSTEFSTSSGSANCITTGQLKLYS</sequence>
<gene>
    <name evidence="2" type="ORF">LCGC14_1101150</name>
</gene>
<keyword evidence="1" id="KW-0812">Transmembrane</keyword>
<comment type="caution">
    <text evidence="2">The sequence shown here is derived from an EMBL/GenBank/DDBJ whole genome shotgun (WGS) entry which is preliminary data.</text>
</comment>
<keyword evidence="1" id="KW-0472">Membrane</keyword>
<organism evidence="2">
    <name type="scientific">marine sediment metagenome</name>
    <dbReference type="NCBI Taxonomy" id="412755"/>
    <lineage>
        <taxon>unclassified sequences</taxon>
        <taxon>metagenomes</taxon>
        <taxon>ecological metagenomes</taxon>
    </lineage>
</organism>
<evidence type="ECO:0000313" key="2">
    <source>
        <dbReference type="EMBL" id="KKN04076.1"/>
    </source>
</evidence>
<accession>A0A0F9PSN4</accession>
<dbReference type="AlphaFoldDB" id="A0A0F9PSN4"/>